<dbReference type="InterPro" id="IPR052935">
    <property type="entry name" value="Mg2+_PAP"/>
</dbReference>
<reference evidence="3 4" key="1">
    <citation type="submission" date="2019-06" db="EMBL/GenBank/DDBJ databases">
        <title>Genome sequence of Rhodobacteraceae bacterium D4M1.</title>
        <authorList>
            <person name="Cao J."/>
        </authorList>
    </citation>
    <scope>NUCLEOTIDE SEQUENCE [LARGE SCALE GENOMIC DNA]</scope>
    <source>
        <strain evidence="3 4">D4M1</strain>
    </source>
</reference>
<gene>
    <name evidence="3" type="ORF">FDP22_12735</name>
</gene>
<evidence type="ECO:0000259" key="2">
    <source>
        <dbReference type="Pfam" id="PF09949"/>
    </source>
</evidence>
<dbReference type="EMBL" id="CP040818">
    <property type="protein sequence ID" value="QDL92574.1"/>
    <property type="molecule type" value="Genomic_DNA"/>
</dbReference>
<evidence type="ECO:0000313" key="4">
    <source>
        <dbReference type="Proteomes" id="UP000305888"/>
    </source>
</evidence>
<proteinExistence type="predicted"/>
<dbReference type="AlphaFoldDB" id="A0A5B8FY81"/>
<protein>
    <submittedName>
        <fullName evidence="3">DUF2183 domain-containing protein</fullName>
    </submittedName>
</protein>
<organism evidence="3 4">
    <name type="scientific">Paroceanicella profunda</name>
    <dbReference type="NCBI Taxonomy" id="2579971"/>
    <lineage>
        <taxon>Bacteria</taxon>
        <taxon>Pseudomonadati</taxon>
        <taxon>Pseudomonadota</taxon>
        <taxon>Alphaproteobacteria</taxon>
        <taxon>Rhodobacterales</taxon>
        <taxon>Paracoccaceae</taxon>
        <taxon>Paroceanicella</taxon>
    </lineage>
</organism>
<feature type="compositionally biased region" description="Basic and acidic residues" evidence="1">
    <location>
        <begin position="389"/>
        <end position="403"/>
    </location>
</feature>
<feature type="region of interest" description="Disordered" evidence="1">
    <location>
        <begin position="364"/>
        <end position="403"/>
    </location>
</feature>
<name>A0A5B8FY81_9RHOB</name>
<dbReference type="OrthoDB" id="9789875at2"/>
<keyword evidence="4" id="KW-1185">Reference proteome</keyword>
<feature type="domain" description="Phosphatidate phosphatase APP1 catalytic" evidence="2">
    <location>
        <begin position="150"/>
        <end position="305"/>
    </location>
</feature>
<dbReference type="InterPro" id="IPR019236">
    <property type="entry name" value="APP1_cat"/>
</dbReference>
<dbReference type="Pfam" id="PF09949">
    <property type="entry name" value="APP1_cat"/>
    <property type="match status" value="1"/>
</dbReference>
<dbReference type="KEGG" id="ppru:FDP22_12735"/>
<accession>A0A5B8FY81</accession>
<evidence type="ECO:0000256" key="1">
    <source>
        <dbReference type="SAM" id="MobiDB-lite"/>
    </source>
</evidence>
<sequence length="403" mass="45324">MFLSKLMRALREALYLLGRPARRARARRGLVIQAYRGCGTQERALLIGRVFRQSSGRTARGSWDLWGNIRDVARRLMRRSVAGARVRGSFHGTRTTVETDADGYFHLEISPASPLPPGRLWHTIDLALEGPEGAEAVADVFIPPAQARFAIISDIDDTVMHTGVANKVAMMWRLFVQDAESRTAFPGVSVLYRAFHAGPSGQEANPMLYVSRAPWGIYDILDTFFRRHRIPVGPILFLREWGITWKNPLPRRAEDHKRDVIERMMGLYGDLPFILIGDSGQHDPEVYAEVVSRHRDRVLAVYIRDVSPRRPMRASEIGRIGEEIRAAGSHLVLAPDTVTMAEHACARGWVSDDTVEAVRRRIASLPHRGSRLPEDHPGPMSDTAARQPGQREYDRTAVPEDHI</sequence>
<evidence type="ECO:0000313" key="3">
    <source>
        <dbReference type="EMBL" id="QDL92574.1"/>
    </source>
</evidence>
<dbReference type="PANTHER" id="PTHR28208">
    <property type="entry name" value="PHOSPHATIDATE PHOSPHATASE APP1"/>
    <property type="match status" value="1"/>
</dbReference>
<dbReference type="PANTHER" id="PTHR28208:SF3">
    <property type="entry name" value="PHOSPHATIDATE PHOSPHATASE APP1"/>
    <property type="match status" value="1"/>
</dbReference>
<dbReference type="GO" id="GO:0008195">
    <property type="term" value="F:phosphatidate phosphatase activity"/>
    <property type="evidence" value="ECO:0007669"/>
    <property type="project" value="InterPro"/>
</dbReference>
<dbReference type="Proteomes" id="UP000305888">
    <property type="component" value="Chromosome"/>
</dbReference>
<dbReference type="RefSeq" id="WP_138574155.1">
    <property type="nucleotide sequence ID" value="NZ_CP040818.1"/>
</dbReference>